<dbReference type="GeneID" id="37273248"/>
<evidence type="ECO:0000313" key="2">
    <source>
        <dbReference type="EMBL" id="PWN97416.1"/>
    </source>
</evidence>
<protein>
    <submittedName>
        <fullName evidence="2">Uncharacterized protein</fullName>
    </submittedName>
</protein>
<evidence type="ECO:0000313" key="3">
    <source>
        <dbReference type="Proteomes" id="UP000245946"/>
    </source>
</evidence>
<reference evidence="2 3" key="1">
    <citation type="journal article" date="2018" name="Mol. Biol. Evol.">
        <title>Broad Genomic Sampling Reveals a Smut Pathogenic Ancestry of the Fungal Clade Ustilaginomycotina.</title>
        <authorList>
            <person name="Kijpornyongpan T."/>
            <person name="Mondo S.J."/>
            <person name="Barry K."/>
            <person name="Sandor L."/>
            <person name="Lee J."/>
            <person name="Lipzen A."/>
            <person name="Pangilinan J."/>
            <person name="LaButti K."/>
            <person name="Hainaut M."/>
            <person name="Henrissat B."/>
            <person name="Grigoriev I.V."/>
            <person name="Spatafora J.W."/>
            <person name="Aime M.C."/>
        </authorList>
    </citation>
    <scope>NUCLEOTIDE SEQUENCE [LARGE SCALE GENOMIC DNA]</scope>
    <source>
        <strain evidence="2 3">MCA 4186</strain>
    </source>
</reference>
<gene>
    <name evidence="2" type="ORF">FA09DRAFT_53310</name>
</gene>
<organism evidence="2 3">
    <name type="scientific">Tilletiopsis washingtonensis</name>
    <dbReference type="NCBI Taxonomy" id="58919"/>
    <lineage>
        <taxon>Eukaryota</taxon>
        <taxon>Fungi</taxon>
        <taxon>Dikarya</taxon>
        <taxon>Basidiomycota</taxon>
        <taxon>Ustilaginomycotina</taxon>
        <taxon>Exobasidiomycetes</taxon>
        <taxon>Entylomatales</taxon>
        <taxon>Entylomatales incertae sedis</taxon>
        <taxon>Tilletiopsis</taxon>
    </lineage>
</organism>
<dbReference type="RefSeq" id="XP_025597695.1">
    <property type="nucleotide sequence ID" value="XM_025745704.1"/>
</dbReference>
<name>A0A316Z837_9BASI</name>
<feature type="region of interest" description="Disordered" evidence="1">
    <location>
        <begin position="33"/>
        <end position="113"/>
    </location>
</feature>
<feature type="region of interest" description="Disordered" evidence="1">
    <location>
        <begin position="220"/>
        <end position="239"/>
    </location>
</feature>
<dbReference type="AlphaFoldDB" id="A0A316Z837"/>
<feature type="compositionally biased region" description="Basic residues" evidence="1">
    <location>
        <begin position="56"/>
        <end position="67"/>
    </location>
</feature>
<dbReference type="EMBL" id="KZ819295">
    <property type="protein sequence ID" value="PWN97416.1"/>
    <property type="molecule type" value="Genomic_DNA"/>
</dbReference>
<keyword evidence="3" id="KW-1185">Reference proteome</keyword>
<accession>A0A316Z837</accession>
<sequence length="239" mass="25432">MPLECLQQHAAAAAASGLQHNRRGDERLPLACSRSGTLADGSRAGAAGSGSAPMRSARHTARRRRTAHSVSAPSRGRDAALRTPHQRRTRASPDAARRRGTAGCDARPRRRRSTAAAWQDAARMADARLSHDVNFACLGDVQLSKQAASAATVRREPAARRLNAVASARPIYRCRPGSLWCGGAARERVDGPSALTCHRLPLSGAYCSQARRTEMLSGQMLPQGTSHGADSPAHDPRVV</sequence>
<feature type="compositionally biased region" description="Low complexity" evidence="1">
    <location>
        <begin position="39"/>
        <end position="55"/>
    </location>
</feature>
<evidence type="ECO:0000256" key="1">
    <source>
        <dbReference type="SAM" id="MobiDB-lite"/>
    </source>
</evidence>
<proteinExistence type="predicted"/>
<dbReference type="Proteomes" id="UP000245946">
    <property type="component" value="Unassembled WGS sequence"/>
</dbReference>